<dbReference type="EMBL" id="JAWMWG010000001">
    <property type="protein sequence ID" value="MEJ6348449.1"/>
    <property type="molecule type" value="Genomic_DNA"/>
</dbReference>
<name>A0ABU8SGS9_9LACO</name>
<keyword evidence="1" id="KW-0472">Membrane</keyword>
<reference evidence="2 3" key="1">
    <citation type="submission" date="2023-10" db="EMBL/GenBank/DDBJ databases">
        <title>Holzapfeliella saturejae sp. nov. isolated from Satureja montana flowers.</title>
        <authorList>
            <person name="Alcantara C."/>
            <person name="Zuniga M."/>
            <person name="Landete J.M."/>
            <person name="Monedero V."/>
        </authorList>
    </citation>
    <scope>NUCLEOTIDE SEQUENCE [LARGE SCALE GENOMIC DNA]</scope>
    <source>
        <strain evidence="2 3">He02</strain>
    </source>
</reference>
<dbReference type="Proteomes" id="UP001377804">
    <property type="component" value="Unassembled WGS sequence"/>
</dbReference>
<evidence type="ECO:0000313" key="3">
    <source>
        <dbReference type="Proteomes" id="UP001377804"/>
    </source>
</evidence>
<keyword evidence="3" id="KW-1185">Reference proteome</keyword>
<comment type="caution">
    <text evidence="2">The sequence shown here is derived from an EMBL/GenBank/DDBJ whole genome shotgun (WGS) entry which is preliminary data.</text>
</comment>
<feature type="transmembrane region" description="Helical" evidence="1">
    <location>
        <begin position="57"/>
        <end position="78"/>
    </location>
</feature>
<protein>
    <recommendedName>
        <fullName evidence="4">NADH dehydrogenase subunit 2</fullName>
    </recommendedName>
</protein>
<organism evidence="2 3">
    <name type="scientific">Holzapfeliella saturejae</name>
    <dbReference type="NCBI Taxonomy" id="3082953"/>
    <lineage>
        <taxon>Bacteria</taxon>
        <taxon>Bacillati</taxon>
        <taxon>Bacillota</taxon>
        <taxon>Bacilli</taxon>
        <taxon>Lactobacillales</taxon>
        <taxon>Lactobacillaceae</taxon>
        <taxon>Holzapfeliella</taxon>
    </lineage>
</organism>
<evidence type="ECO:0000313" key="2">
    <source>
        <dbReference type="EMBL" id="MEJ6348449.1"/>
    </source>
</evidence>
<keyword evidence="1" id="KW-1133">Transmembrane helix</keyword>
<evidence type="ECO:0008006" key="4">
    <source>
        <dbReference type="Google" id="ProtNLM"/>
    </source>
</evidence>
<feature type="transmembrane region" description="Helical" evidence="1">
    <location>
        <begin position="12"/>
        <end position="30"/>
    </location>
</feature>
<gene>
    <name evidence="2" type="ORF">R4Y45_04300</name>
</gene>
<feature type="transmembrane region" description="Helical" evidence="1">
    <location>
        <begin position="130"/>
        <end position="149"/>
    </location>
</feature>
<proteinExistence type="predicted"/>
<accession>A0ABU8SGS9</accession>
<evidence type="ECO:0000256" key="1">
    <source>
        <dbReference type="SAM" id="Phobius"/>
    </source>
</evidence>
<dbReference type="RefSeq" id="WP_339969631.1">
    <property type="nucleotide sequence ID" value="NZ_JAWMWG010000001.1"/>
</dbReference>
<sequence length="150" mass="17700">MFGINGSELISIILIIEFLLFLASVPLARIKLKLRRLVKSQLNSKDKLIQKKFQSKVILAMILFIIPLFMVDILITFGDSLLPIYRILIVLFFIISFIVYGSFIYYQKPRFDEKYLNISQKKQWQRNQRLILILSIPSFILLFFLLLLLI</sequence>
<feature type="transmembrane region" description="Helical" evidence="1">
    <location>
        <begin position="84"/>
        <end position="106"/>
    </location>
</feature>
<keyword evidence="1" id="KW-0812">Transmembrane</keyword>